<keyword evidence="2" id="KW-1185">Reference proteome</keyword>
<organism evidence="1 2">
    <name type="scientific">Streptomyces fungicidicus</name>
    <dbReference type="NCBI Taxonomy" id="68203"/>
    <lineage>
        <taxon>Bacteria</taxon>
        <taxon>Bacillati</taxon>
        <taxon>Actinomycetota</taxon>
        <taxon>Actinomycetes</taxon>
        <taxon>Kitasatosporales</taxon>
        <taxon>Streptomycetaceae</taxon>
        <taxon>Streptomyces</taxon>
    </lineage>
</organism>
<accession>A0ACC7Y8P8</accession>
<name>A0ACC7Y8P8_9ACTN</name>
<dbReference type="EMBL" id="JAANNW010000035">
    <property type="protein sequence ID" value="NUV77940.1"/>
    <property type="molecule type" value="Genomic_DNA"/>
</dbReference>
<proteinExistence type="predicted"/>
<reference evidence="1" key="1">
    <citation type="submission" date="2020-03" db="EMBL/GenBank/DDBJ databases">
        <title>Complete genome sequence of sixteen Streptomyces strains facilitates identification of candidate genes involved in plant growth-promotion in grain legumes and cereals.</title>
        <authorList>
            <person name="Gopalakrishnan S."/>
            <person name="Thakur V."/>
            <person name="Saxena R."/>
            <person name="Vadlamudi S."/>
            <person name="Purohit S."/>
            <person name="Kumar V."/>
            <person name="Rathore A."/>
            <person name="Chitikineni A."/>
            <person name="Varshney R.K."/>
        </authorList>
    </citation>
    <scope>NUCLEOTIDE SEQUENCE</scope>
    <source>
        <strain evidence="1">CAI-93</strain>
    </source>
</reference>
<gene>
    <name evidence="1" type="ORF">G6W56_28300</name>
</gene>
<sequence length="258" mass="29068">MVQLWLIIAVSVVAGVAWKLYRYPGGWEYAFGLKYEDHRNALAVARGKLRAWTRTMNQSEAAARGGISSVEKSRTKRLHELEQRIAGLRNPGRGDRIDALGELTLFQRVLVVESATGSRSIAVAGLDVRFEPGSKNHSVYCTDASGEVYRAKYPHHPPAPDLEEQRFDEDQVRDFVVKIQNAIAQENTFRARLPRQLKAAEAEWDETMAETDALDAARERLQQLQQRNRADPRGKAAEAEFTEAALSWKELTGRTPPR</sequence>
<evidence type="ECO:0000313" key="2">
    <source>
        <dbReference type="Proteomes" id="UP000556843"/>
    </source>
</evidence>
<evidence type="ECO:0000313" key="1">
    <source>
        <dbReference type="EMBL" id="NUV77940.1"/>
    </source>
</evidence>
<comment type="caution">
    <text evidence="1">The sequence shown here is derived from an EMBL/GenBank/DDBJ whole genome shotgun (WGS) entry which is preliminary data.</text>
</comment>
<dbReference type="Proteomes" id="UP000556843">
    <property type="component" value="Unassembled WGS sequence"/>
</dbReference>
<protein>
    <submittedName>
        <fullName evidence="1">Uncharacterized protein</fullName>
    </submittedName>
</protein>